<sequence length="174" mass="20558">MELTEKQLEIVARTAAAVAVEKYQAEQQEREKHKHDRRLRNIKLLLRNYRWFATHSADIKLDIVELDEKLELDDLDTDEFAVMSIKKSKKKTLAMVKFINKTLEIYKLMCEESGNVDDIRKYETIYHMYISEEKKTVAEISNCQFANERTVYRNAQRAYEDLAVLIFGVDGIRF</sequence>
<keyword evidence="3" id="KW-1185">Reference proteome</keyword>
<evidence type="ECO:0000313" key="1">
    <source>
        <dbReference type="EMBL" id="AMW98436.1"/>
    </source>
</evidence>
<dbReference type="STRING" id="241244.ATY39_02705"/>
<proteinExistence type="predicted"/>
<dbReference type="KEGG" id="rst:ATY39_02705"/>
<dbReference type="EMBL" id="CP014806">
    <property type="protein sequence ID" value="AMW99220.1"/>
    <property type="molecule type" value="Genomic_DNA"/>
</dbReference>
<dbReference type="OrthoDB" id="2184390at2"/>
<dbReference type="Proteomes" id="UP000076021">
    <property type="component" value="Chromosome"/>
</dbReference>
<evidence type="ECO:0008006" key="4">
    <source>
        <dbReference type="Google" id="ProtNLM"/>
    </source>
</evidence>
<dbReference type="RefSeq" id="WP_066785456.1">
    <property type="nucleotide sequence ID" value="NZ_CP014806.1"/>
</dbReference>
<accession>A0A143HCN7</accession>
<dbReference type="AlphaFoldDB" id="A0A143HCN7"/>
<organism evidence="2 3">
    <name type="scientific">Rummeliibacillus stabekisii</name>
    <dbReference type="NCBI Taxonomy" id="241244"/>
    <lineage>
        <taxon>Bacteria</taxon>
        <taxon>Bacillati</taxon>
        <taxon>Bacillota</taxon>
        <taxon>Bacilli</taxon>
        <taxon>Bacillales</taxon>
        <taxon>Caryophanaceae</taxon>
        <taxon>Rummeliibacillus</taxon>
    </lineage>
</organism>
<evidence type="ECO:0000313" key="3">
    <source>
        <dbReference type="Proteomes" id="UP000076021"/>
    </source>
</evidence>
<gene>
    <name evidence="1" type="ORF">ATY39_02705</name>
    <name evidence="2" type="ORF">ATY39_06925</name>
</gene>
<reference evidence="2 3" key="1">
    <citation type="journal article" date="2016" name="Genome Announc.">
        <title>Whole-Genome Sequence of Rummeliibacillus stabekisii Strain PP9 Isolated from Antarctic Soil.</title>
        <authorList>
            <person name="da Mota F.F."/>
            <person name="Vollu R.E."/>
            <person name="Jurelevicius D."/>
            <person name="Seldin L."/>
        </authorList>
    </citation>
    <scope>NUCLEOTIDE SEQUENCE [LARGE SCALE GENOMIC DNA]</scope>
    <source>
        <strain evidence="2 3">PP9</strain>
    </source>
</reference>
<dbReference type="EMBL" id="CP014806">
    <property type="protein sequence ID" value="AMW98436.1"/>
    <property type="molecule type" value="Genomic_DNA"/>
</dbReference>
<reference evidence="3" key="2">
    <citation type="submission" date="2016-03" db="EMBL/GenBank/DDBJ databases">
        <authorList>
            <person name="Ploux O."/>
        </authorList>
    </citation>
    <scope>NUCLEOTIDE SEQUENCE [LARGE SCALE GENOMIC DNA]</scope>
    <source>
        <strain evidence="3">PP9</strain>
    </source>
</reference>
<evidence type="ECO:0000313" key="2">
    <source>
        <dbReference type="EMBL" id="AMW99220.1"/>
    </source>
</evidence>
<protein>
    <recommendedName>
        <fullName evidence="4">ArpU family transcriptional regulator</fullName>
    </recommendedName>
</protein>
<dbReference type="KEGG" id="rst:ATY39_06925"/>
<name>A0A143HCN7_9BACL</name>
<reference evidence="3" key="3">
    <citation type="submission" date="2016-03" db="EMBL/GenBank/DDBJ databases">
        <authorList>
            <person name="Seldin L."/>
        </authorList>
    </citation>
    <scope>NUCLEOTIDE SEQUENCE [LARGE SCALE GENOMIC DNA]</scope>
    <source>
        <strain evidence="3">PP9</strain>
    </source>
</reference>